<dbReference type="EMBL" id="GBEZ01027541">
    <property type="protein sequence ID" value="JAC59785.1"/>
    <property type="molecule type" value="Transcribed_RNA"/>
</dbReference>
<dbReference type="EMBL" id="GBEZ01018753">
    <property type="protein sequence ID" value="JAC67722.1"/>
    <property type="molecule type" value="Transcribed_RNA"/>
</dbReference>
<evidence type="ECO:0000313" key="1">
    <source>
        <dbReference type="EMBL" id="JAC59785.1"/>
    </source>
</evidence>
<protein>
    <submittedName>
        <fullName evidence="2">Uncharacterized protein</fullName>
    </submittedName>
</protein>
<proteinExistence type="predicted"/>
<sequence>MLKVEFEDLETGEPRTSVEEYYTVWSRRDGHPKALAAGEEVYVDYALGGMSALDVFLSHGFVPHSISH</sequence>
<dbReference type="AlphaFoldDB" id="A0A061R498"/>
<gene>
    <name evidence="2" type="ORF">TSPGSL018_10423</name>
    <name evidence="1" type="ORF">TSPGSL018_30624</name>
    <name evidence="3" type="ORF">TSPGSL018_735</name>
</gene>
<dbReference type="EMBL" id="GBEZ01014060">
    <property type="protein sequence ID" value="JAC71984.1"/>
    <property type="molecule type" value="Transcribed_RNA"/>
</dbReference>
<reference evidence="2" key="1">
    <citation type="submission" date="2014-05" db="EMBL/GenBank/DDBJ databases">
        <title>The transcriptome of the halophilic microalga Tetraselmis sp. GSL018 isolated from the Great Salt Lake, Utah.</title>
        <authorList>
            <person name="Jinkerson R.E."/>
            <person name="D'Adamo S."/>
            <person name="Posewitz M.C."/>
        </authorList>
    </citation>
    <scope>NUCLEOTIDE SEQUENCE</scope>
    <source>
        <strain evidence="2">GSL018</strain>
    </source>
</reference>
<name>A0A061R498_9CHLO</name>
<evidence type="ECO:0000313" key="3">
    <source>
        <dbReference type="EMBL" id="JAC71984.1"/>
    </source>
</evidence>
<evidence type="ECO:0000313" key="2">
    <source>
        <dbReference type="EMBL" id="JAC67722.1"/>
    </source>
</evidence>
<accession>A0A061R498</accession>
<organism evidence="2">
    <name type="scientific">Tetraselmis sp. GSL018</name>
    <dbReference type="NCBI Taxonomy" id="582737"/>
    <lineage>
        <taxon>Eukaryota</taxon>
        <taxon>Viridiplantae</taxon>
        <taxon>Chlorophyta</taxon>
        <taxon>core chlorophytes</taxon>
        <taxon>Chlorodendrophyceae</taxon>
        <taxon>Chlorodendrales</taxon>
        <taxon>Chlorodendraceae</taxon>
        <taxon>Tetraselmis</taxon>
    </lineage>
</organism>